<comment type="caution">
    <text evidence="2">The sequence shown here is derived from an EMBL/GenBank/DDBJ whole genome shotgun (WGS) entry which is preliminary data.</text>
</comment>
<dbReference type="AlphaFoldDB" id="A0A1R3JK86"/>
<proteinExistence type="predicted"/>
<keyword evidence="1" id="KW-0812">Transmembrane</keyword>
<organism evidence="2 3">
    <name type="scientific">Corchorus olitorius</name>
    <dbReference type="NCBI Taxonomy" id="93759"/>
    <lineage>
        <taxon>Eukaryota</taxon>
        <taxon>Viridiplantae</taxon>
        <taxon>Streptophyta</taxon>
        <taxon>Embryophyta</taxon>
        <taxon>Tracheophyta</taxon>
        <taxon>Spermatophyta</taxon>
        <taxon>Magnoliopsida</taxon>
        <taxon>eudicotyledons</taxon>
        <taxon>Gunneridae</taxon>
        <taxon>Pentapetalae</taxon>
        <taxon>rosids</taxon>
        <taxon>malvids</taxon>
        <taxon>Malvales</taxon>
        <taxon>Malvaceae</taxon>
        <taxon>Grewioideae</taxon>
        <taxon>Apeibeae</taxon>
        <taxon>Corchorus</taxon>
    </lineage>
</organism>
<feature type="transmembrane region" description="Helical" evidence="1">
    <location>
        <begin position="22"/>
        <end position="45"/>
    </location>
</feature>
<gene>
    <name evidence="2" type="ORF">COLO4_16031</name>
</gene>
<protein>
    <submittedName>
        <fullName evidence="2">Uncharacterized protein</fullName>
    </submittedName>
</protein>
<keyword evidence="1" id="KW-0472">Membrane</keyword>
<keyword evidence="3" id="KW-1185">Reference proteome</keyword>
<keyword evidence="1" id="KW-1133">Transmembrane helix</keyword>
<sequence length="46" mass="4815">MILALQPQTNLHSSAIPPESPLALGLFSSALIFPFLSSLGLGTFCL</sequence>
<name>A0A1R3JK86_9ROSI</name>
<evidence type="ECO:0000256" key="1">
    <source>
        <dbReference type="SAM" id="Phobius"/>
    </source>
</evidence>
<reference evidence="3" key="1">
    <citation type="submission" date="2013-09" db="EMBL/GenBank/DDBJ databases">
        <title>Corchorus olitorius genome sequencing.</title>
        <authorList>
            <person name="Alam M."/>
            <person name="Haque M.S."/>
            <person name="Islam M.S."/>
            <person name="Emdad E.M."/>
            <person name="Islam M.M."/>
            <person name="Ahmed B."/>
            <person name="Halim A."/>
            <person name="Hossen Q.M.M."/>
            <person name="Hossain M.Z."/>
            <person name="Ahmed R."/>
            <person name="Khan M.M."/>
            <person name="Islam R."/>
            <person name="Rashid M.M."/>
            <person name="Khan S.A."/>
            <person name="Rahman M.S."/>
            <person name="Alam M."/>
            <person name="Yahiya A.S."/>
            <person name="Khan M.S."/>
            <person name="Azam M.S."/>
            <person name="Haque T."/>
            <person name="Lashkar M.Z.H."/>
            <person name="Akhand A.I."/>
            <person name="Morshed G."/>
            <person name="Roy S."/>
            <person name="Uddin K.S."/>
            <person name="Rabeya T."/>
            <person name="Hossain A.S."/>
            <person name="Chowdhury A."/>
            <person name="Snigdha A.R."/>
            <person name="Mortoza M.S."/>
            <person name="Matin S.A."/>
            <person name="Hoque S.M.E."/>
            <person name="Islam M.K."/>
            <person name="Roy D.K."/>
            <person name="Haider R."/>
            <person name="Moosa M.M."/>
            <person name="Elias S.M."/>
            <person name="Hasan A.M."/>
            <person name="Jahan S."/>
            <person name="Shafiuddin M."/>
            <person name="Mahmood N."/>
            <person name="Shommy N.S."/>
        </authorList>
    </citation>
    <scope>NUCLEOTIDE SEQUENCE [LARGE SCALE GENOMIC DNA]</scope>
    <source>
        <strain evidence="3">cv. O-4</strain>
    </source>
</reference>
<evidence type="ECO:0000313" key="2">
    <source>
        <dbReference type="EMBL" id="OMO95224.1"/>
    </source>
</evidence>
<evidence type="ECO:0000313" key="3">
    <source>
        <dbReference type="Proteomes" id="UP000187203"/>
    </source>
</evidence>
<dbReference type="Proteomes" id="UP000187203">
    <property type="component" value="Unassembled WGS sequence"/>
</dbReference>
<dbReference type="EMBL" id="AWUE01015865">
    <property type="protein sequence ID" value="OMO95224.1"/>
    <property type="molecule type" value="Genomic_DNA"/>
</dbReference>
<accession>A0A1R3JK86</accession>